<name>A0AAW1R861_9CHLO</name>
<accession>A0AAW1R861</accession>
<sequence>MGRQGLAGIPWGADALRKNIELAEQVKTMILSNKLNFSCLKKPFPKEAEPVIIKSKRKRLSVRAIGKVVTHRRPAGQTCAT</sequence>
<dbReference type="Proteomes" id="UP001489004">
    <property type="component" value="Unassembled WGS sequence"/>
</dbReference>
<gene>
    <name evidence="1" type="ORF">WJX72_007558</name>
</gene>
<dbReference type="EMBL" id="JALJOR010000001">
    <property type="protein sequence ID" value="KAK9829730.1"/>
    <property type="molecule type" value="Genomic_DNA"/>
</dbReference>
<organism evidence="1 2">
    <name type="scientific">[Myrmecia] bisecta</name>
    <dbReference type="NCBI Taxonomy" id="41462"/>
    <lineage>
        <taxon>Eukaryota</taxon>
        <taxon>Viridiplantae</taxon>
        <taxon>Chlorophyta</taxon>
        <taxon>core chlorophytes</taxon>
        <taxon>Trebouxiophyceae</taxon>
        <taxon>Trebouxiales</taxon>
        <taxon>Trebouxiaceae</taxon>
        <taxon>Myrmecia</taxon>
    </lineage>
</organism>
<protein>
    <submittedName>
        <fullName evidence="1">Uncharacterized protein</fullName>
    </submittedName>
</protein>
<evidence type="ECO:0000313" key="1">
    <source>
        <dbReference type="EMBL" id="KAK9829730.1"/>
    </source>
</evidence>
<keyword evidence="2" id="KW-1185">Reference proteome</keyword>
<reference evidence="1 2" key="1">
    <citation type="journal article" date="2024" name="Nat. Commun.">
        <title>Phylogenomics reveals the evolutionary origins of lichenization in chlorophyte algae.</title>
        <authorList>
            <person name="Puginier C."/>
            <person name="Libourel C."/>
            <person name="Otte J."/>
            <person name="Skaloud P."/>
            <person name="Haon M."/>
            <person name="Grisel S."/>
            <person name="Petersen M."/>
            <person name="Berrin J.G."/>
            <person name="Delaux P.M."/>
            <person name="Dal Grande F."/>
            <person name="Keller J."/>
        </authorList>
    </citation>
    <scope>NUCLEOTIDE SEQUENCE [LARGE SCALE GENOMIC DNA]</scope>
    <source>
        <strain evidence="1 2">SAG 2043</strain>
    </source>
</reference>
<dbReference type="AlphaFoldDB" id="A0AAW1R861"/>
<comment type="caution">
    <text evidence="1">The sequence shown here is derived from an EMBL/GenBank/DDBJ whole genome shotgun (WGS) entry which is preliminary data.</text>
</comment>
<evidence type="ECO:0000313" key="2">
    <source>
        <dbReference type="Proteomes" id="UP001489004"/>
    </source>
</evidence>
<proteinExistence type="predicted"/>